<dbReference type="PROSITE" id="PS50075">
    <property type="entry name" value="CARRIER"/>
    <property type="match status" value="1"/>
</dbReference>
<dbReference type="AlphaFoldDB" id="A0A328AE07"/>
<feature type="domain" description="Carrier" evidence="1">
    <location>
        <begin position="4"/>
        <end position="81"/>
    </location>
</feature>
<dbReference type="SUPFAM" id="SSF47336">
    <property type="entry name" value="ACP-like"/>
    <property type="match status" value="1"/>
</dbReference>
<sequence>MGEVVADLTVREIARAAETVLGQPVVLTPATDIARDLAVDSLALMNIVMELEDKFDLSIPLDRMALVQTVGDLASLIDELRTKA</sequence>
<dbReference type="Proteomes" id="UP000249725">
    <property type="component" value="Unassembled WGS sequence"/>
</dbReference>
<dbReference type="RefSeq" id="WP_111515070.1">
    <property type="nucleotide sequence ID" value="NZ_QFYR01000002.1"/>
</dbReference>
<reference evidence="3" key="1">
    <citation type="submission" date="2018-05" db="EMBL/GenBank/DDBJ databases">
        <authorList>
            <person name="Li X."/>
        </authorList>
    </citation>
    <scope>NUCLEOTIDE SEQUENCE [LARGE SCALE GENOMIC DNA]</scope>
    <source>
        <strain evidence="3">YIM 73061</strain>
    </source>
</reference>
<accession>A0A328AE07</accession>
<evidence type="ECO:0000313" key="2">
    <source>
        <dbReference type="EMBL" id="RAK52785.1"/>
    </source>
</evidence>
<organism evidence="2 3">
    <name type="scientific">Phenylobacterium deserti</name>
    <dbReference type="NCBI Taxonomy" id="1914756"/>
    <lineage>
        <taxon>Bacteria</taxon>
        <taxon>Pseudomonadati</taxon>
        <taxon>Pseudomonadota</taxon>
        <taxon>Alphaproteobacteria</taxon>
        <taxon>Caulobacterales</taxon>
        <taxon>Caulobacteraceae</taxon>
        <taxon>Phenylobacterium</taxon>
    </lineage>
</organism>
<dbReference type="InterPro" id="IPR036736">
    <property type="entry name" value="ACP-like_sf"/>
</dbReference>
<evidence type="ECO:0000259" key="1">
    <source>
        <dbReference type="PROSITE" id="PS50075"/>
    </source>
</evidence>
<keyword evidence="3" id="KW-1185">Reference proteome</keyword>
<comment type="caution">
    <text evidence="2">The sequence shown here is derived from an EMBL/GenBank/DDBJ whole genome shotgun (WGS) entry which is preliminary data.</text>
</comment>
<proteinExistence type="predicted"/>
<dbReference type="OrthoDB" id="287644at2"/>
<evidence type="ECO:0000313" key="3">
    <source>
        <dbReference type="Proteomes" id="UP000249725"/>
    </source>
</evidence>
<protein>
    <submittedName>
        <fullName evidence="2">Acyl carrier protein</fullName>
    </submittedName>
</protein>
<name>A0A328AE07_9CAUL</name>
<gene>
    <name evidence="2" type="ORF">DJ018_11400</name>
</gene>
<dbReference type="EMBL" id="QFYR01000002">
    <property type="protein sequence ID" value="RAK52785.1"/>
    <property type="molecule type" value="Genomic_DNA"/>
</dbReference>
<dbReference type="Gene3D" id="1.10.1200.10">
    <property type="entry name" value="ACP-like"/>
    <property type="match status" value="1"/>
</dbReference>
<dbReference type="Pfam" id="PF00550">
    <property type="entry name" value="PP-binding"/>
    <property type="match status" value="1"/>
</dbReference>
<dbReference type="InterPro" id="IPR009081">
    <property type="entry name" value="PP-bd_ACP"/>
</dbReference>